<keyword evidence="2" id="KW-1185">Reference proteome</keyword>
<accession>A0ABU0YKF1</accession>
<gene>
    <name evidence="1" type="ORF">Q8A70_10990</name>
</gene>
<protein>
    <submittedName>
        <fullName evidence="1">Uncharacterized protein</fullName>
    </submittedName>
</protein>
<sequence length="59" mass="6360">MSTVFEGSNHVLRGILQQLDFWNALEGHVAEKREMLPGLTAAAEALRGALQRARGGTAL</sequence>
<name>A0ABU0YKF1_9PROT</name>
<dbReference type="EMBL" id="JAUYVI010000003">
    <property type="protein sequence ID" value="MDQ7248195.1"/>
    <property type="molecule type" value="Genomic_DNA"/>
</dbReference>
<reference evidence="2" key="1">
    <citation type="submission" date="2023-08" db="EMBL/GenBank/DDBJ databases">
        <title>Rhodospirillaceae gen. nov., a novel taxon isolated from the Yangtze River Yuezi River estuary sludge.</title>
        <authorList>
            <person name="Ruan L."/>
        </authorList>
    </citation>
    <scope>NUCLEOTIDE SEQUENCE [LARGE SCALE GENOMIC DNA]</scope>
    <source>
        <strain evidence="2">R-7</strain>
    </source>
</reference>
<dbReference type="RefSeq" id="WP_379955642.1">
    <property type="nucleotide sequence ID" value="NZ_JAUYVI010000003.1"/>
</dbReference>
<dbReference type="Proteomes" id="UP001230156">
    <property type="component" value="Unassembled WGS sequence"/>
</dbReference>
<organism evidence="1 2">
    <name type="scientific">Dongia sedimenti</name>
    <dbReference type="NCBI Taxonomy" id="3064282"/>
    <lineage>
        <taxon>Bacteria</taxon>
        <taxon>Pseudomonadati</taxon>
        <taxon>Pseudomonadota</taxon>
        <taxon>Alphaproteobacteria</taxon>
        <taxon>Rhodospirillales</taxon>
        <taxon>Dongiaceae</taxon>
        <taxon>Dongia</taxon>
    </lineage>
</organism>
<evidence type="ECO:0000313" key="1">
    <source>
        <dbReference type="EMBL" id="MDQ7248195.1"/>
    </source>
</evidence>
<comment type="caution">
    <text evidence="1">The sequence shown here is derived from an EMBL/GenBank/DDBJ whole genome shotgun (WGS) entry which is preliminary data.</text>
</comment>
<proteinExistence type="predicted"/>
<evidence type="ECO:0000313" key="2">
    <source>
        <dbReference type="Proteomes" id="UP001230156"/>
    </source>
</evidence>